<feature type="domain" description="Zn(2)-C6 fungal-type" evidence="8">
    <location>
        <begin position="6"/>
        <end position="30"/>
    </location>
</feature>
<name>A0A072PT13_9EURO</name>
<proteinExistence type="predicted"/>
<evidence type="ECO:0000256" key="5">
    <source>
        <dbReference type="ARBA" id="ARBA00023163"/>
    </source>
</evidence>
<dbReference type="Pfam" id="PF11951">
    <property type="entry name" value="Fungal_trans_2"/>
    <property type="match status" value="1"/>
</dbReference>
<dbReference type="GO" id="GO:0000981">
    <property type="term" value="F:DNA-binding transcription factor activity, RNA polymerase II-specific"/>
    <property type="evidence" value="ECO:0007669"/>
    <property type="project" value="InterPro"/>
</dbReference>
<evidence type="ECO:0000259" key="8">
    <source>
        <dbReference type="Pfam" id="PF00172"/>
    </source>
</evidence>
<protein>
    <recommendedName>
        <fullName evidence="8">Zn(2)-C6 fungal-type domain-containing protein</fullName>
    </recommendedName>
</protein>
<evidence type="ECO:0000313" key="9">
    <source>
        <dbReference type="EMBL" id="KEF63016.1"/>
    </source>
</evidence>
<dbReference type="CDD" id="cd00067">
    <property type="entry name" value="GAL4"/>
    <property type="match status" value="1"/>
</dbReference>
<evidence type="ECO:0000256" key="6">
    <source>
        <dbReference type="ARBA" id="ARBA00023242"/>
    </source>
</evidence>
<dbReference type="VEuPathDB" id="FungiDB:A1O9_00991"/>
<evidence type="ECO:0000256" key="7">
    <source>
        <dbReference type="SAM" id="MobiDB-lite"/>
    </source>
</evidence>
<dbReference type="PANTHER" id="PTHR36206:SF14">
    <property type="entry name" value="ZN(2)-C6 FUNGAL-TYPE DOMAIN-CONTAINING PROTEIN-RELATED"/>
    <property type="match status" value="1"/>
</dbReference>
<sequence length="540" mass="60337">MSLTNRVRRIKCDETLPHCRRCTETGRKCEGPAVRQLQFIHGRQDGRSANPIPQVEASRALVPPRAQAERRAFQYFMCSAAPVLTGAVDARFWKELVPQLAQTDSFVWDSVVCLSILYEHVPYTSVSSFAGPLLSTTQVVNRQHRQALGFYSRAIASLRRLAERDQIDESVVALSYILFSCVEFQQGNVKAGRELLKRCCNVSIENLRPNRRYSPESVAGQVVHQVVTPFVLRKAVVTATLGYALQLQCPANNEASDILDATLSRSPMLRASRTQFYSLVNDCFELIRLAEFMPHIPDNSTVNVSFTSARHSLLNKLLDWKATFTAAMSPAPDAEVDWMASFLLMYWAVCYISLATCISNRQTLFDNYMEQFTEIIDHARVYLKQSSDSSRIHLLASVDPGVIPPLYFCAMKCRDPVLRRRAQRLMREAPPPCQGGIEWAFVEPDRVLSRIISLEEGEDHESSPSSRTSSASNAAQAGLLPPEERRFAFVAVVARPAAGGKHRQALELSRFETAADGSRRLISDFAWLDEPGSESDGGLA</sequence>
<organism evidence="9 10">
    <name type="scientific">Exophiala aquamarina CBS 119918</name>
    <dbReference type="NCBI Taxonomy" id="1182545"/>
    <lineage>
        <taxon>Eukaryota</taxon>
        <taxon>Fungi</taxon>
        <taxon>Dikarya</taxon>
        <taxon>Ascomycota</taxon>
        <taxon>Pezizomycotina</taxon>
        <taxon>Eurotiomycetes</taxon>
        <taxon>Chaetothyriomycetidae</taxon>
        <taxon>Chaetothyriales</taxon>
        <taxon>Herpotrichiellaceae</taxon>
        <taxon>Exophiala</taxon>
    </lineage>
</organism>
<dbReference type="Pfam" id="PF00172">
    <property type="entry name" value="Zn_clus"/>
    <property type="match status" value="1"/>
</dbReference>
<evidence type="ECO:0000256" key="3">
    <source>
        <dbReference type="ARBA" id="ARBA00023015"/>
    </source>
</evidence>
<comment type="caution">
    <text evidence="9">The sequence shown here is derived from an EMBL/GenBank/DDBJ whole genome shotgun (WGS) entry which is preliminary data.</text>
</comment>
<keyword evidence="6" id="KW-0539">Nucleus</keyword>
<feature type="region of interest" description="Disordered" evidence="7">
    <location>
        <begin position="456"/>
        <end position="477"/>
    </location>
</feature>
<dbReference type="EMBL" id="AMGV01000001">
    <property type="protein sequence ID" value="KEF63016.1"/>
    <property type="molecule type" value="Genomic_DNA"/>
</dbReference>
<feature type="compositionally biased region" description="Low complexity" evidence="7">
    <location>
        <begin position="463"/>
        <end position="477"/>
    </location>
</feature>
<keyword evidence="1" id="KW-0479">Metal-binding</keyword>
<dbReference type="Proteomes" id="UP000027920">
    <property type="component" value="Unassembled WGS sequence"/>
</dbReference>
<dbReference type="STRING" id="1182545.A0A072PT13"/>
<keyword evidence="5" id="KW-0804">Transcription</keyword>
<dbReference type="InterPro" id="IPR021858">
    <property type="entry name" value="Fun_TF"/>
</dbReference>
<keyword evidence="3" id="KW-0805">Transcription regulation</keyword>
<keyword evidence="2" id="KW-0862">Zinc</keyword>
<evidence type="ECO:0000313" key="10">
    <source>
        <dbReference type="Proteomes" id="UP000027920"/>
    </source>
</evidence>
<gene>
    <name evidence="9" type="ORF">A1O9_00991</name>
</gene>
<dbReference type="SUPFAM" id="SSF57701">
    <property type="entry name" value="Zn2/Cys6 DNA-binding domain"/>
    <property type="match status" value="1"/>
</dbReference>
<dbReference type="PANTHER" id="PTHR36206">
    <property type="entry name" value="ASPERCRYPTIN BIOSYNTHESIS CLUSTER-SPECIFIC TRANSCRIPTION REGULATOR ATNN-RELATED"/>
    <property type="match status" value="1"/>
</dbReference>
<evidence type="ECO:0000256" key="1">
    <source>
        <dbReference type="ARBA" id="ARBA00022723"/>
    </source>
</evidence>
<dbReference type="OrthoDB" id="3145928at2759"/>
<dbReference type="GeneID" id="25275940"/>
<dbReference type="GO" id="GO:0008270">
    <property type="term" value="F:zinc ion binding"/>
    <property type="evidence" value="ECO:0007669"/>
    <property type="project" value="InterPro"/>
</dbReference>
<reference evidence="9 10" key="1">
    <citation type="submission" date="2013-03" db="EMBL/GenBank/DDBJ databases">
        <title>The Genome Sequence of Exophiala aquamarina CBS 119918.</title>
        <authorList>
            <consortium name="The Broad Institute Genomics Platform"/>
            <person name="Cuomo C."/>
            <person name="de Hoog S."/>
            <person name="Gorbushina A."/>
            <person name="Walker B."/>
            <person name="Young S.K."/>
            <person name="Zeng Q."/>
            <person name="Gargeya S."/>
            <person name="Fitzgerald M."/>
            <person name="Haas B."/>
            <person name="Abouelleil A."/>
            <person name="Allen A.W."/>
            <person name="Alvarado L."/>
            <person name="Arachchi H.M."/>
            <person name="Berlin A.M."/>
            <person name="Chapman S.B."/>
            <person name="Gainer-Dewar J."/>
            <person name="Goldberg J."/>
            <person name="Griggs A."/>
            <person name="Gujja S."/>
            <person name="Hansen M."/>
            <person name="Howarth C."/>
            <person name="Imamovic A."/>
            <person name="Ireland A."/>
            <person name="Larimer J."/>
            <person name="McCowan C."/>
            <person name="Murphy C."/>
            <person name="Pearson M."/>
            <person name="Poon T.W."/>
            <person name="Priest M."/>
            <person name="Roberts A."/>
            <person name="Saif S."/>
            <person name="Shea T."/>
            <person name="Sisk P."/>
            <person name="Sykes S."/>
            <person name="Wortman J."/>
            <person name="Nusbaum C."/>
            <person name="Birren B."/>
        </authorList>
    </citation>
    <scope>NUCLEOTIDE SEQUENCE [LARGE SCALE GENOMIC DNA]</scope>
    <source>
        <strain evidence="9 10">CBS 119918</strain>
    </source>
</reference>
<dbReference type="AlphaFoldDB" id="A0A072PT13"/>
<dbReference type="GO" id="GO:0003677">
    <property type="term" value="F:DNA binding"/>
    <property type="evidence" value="ECO:0007669"/>
    <property type="project" value="UniProtKB-KW"/>
</dbReference>
<accession>A0A072PT13</accession>
<dbReference type="InterPro" id="IPR036864">
    <property type="entry name" value="Zn2-C6_fun-type_DNA-bd_sf"/>
</dbReference>
<dbReference type="InterPro" id="IPR001138">
    <property type="entry name" value="Zn2Cys6_DnaBD"/>
</dbReference>
<dbReference type="RefSeq" id="XP_013265606.1">
    <property type="nucleotide sequence ID" value="XM_013410152.1"/>
</dbReference>
<keyword evidence="4" id="KW-0238">DNA-binding</keyword>
<evidence type="ECO:0000256" key="2">
    <source>
        <dbReference type="ARBA" id="ARBA00022833"/>
    </source>
</evidence>
<dbReference type="InterPro" id="IPR052360">
    <property type="entry name" value="Transcr_Regulatory_Proteins"/>
</dbReference>
<dbReference type="Gene3D" id="4.10.240.10">
    <property type="entry name" value="Zn(2)-C6 fungal-type DNA-binding domain"/>
    <property type="match status" value="1"/>
</dbReference>
<keyword evidence="10" id="KW-1185">Reference proteome</keyword>
<evidence type="ECO:0000256" key="4">
    <source>
        <dbReference type="ARBA" id="ARBA00023125"/>
    </source>
</evidence>
<dbReference type="HOGENOM" id="CLU_011409_12_1_1"/>